<dbReference type="GO" id="GO:0009279">
    <property type="term" value="C:cell outer membrane"/>
    <property type="evidence" value="ECO:0007669"/>
    <property type="project" value="UniProtKB-SubCell"/>
</dbReference>
<reference evidence="7" key="1">
    <citation type="submission" date="2016-10" db="EMBL/GenBank/DDBJ databases">
        <authorList>
            <person name="de Groot N.N."/>
        </authorList>
    </citation>
    <scope>NUCLEOTIDE SEQUENCE</scope>
</reference>
<organism evidence="7">
    <name type="scientific">hydrothermal vent metagenome</name>
    <dbReference type="NCBI Taxonomy" id="652676"/>
    <lineage>
        <taxon>unclassified sequences</taxon>
        <taxon>metagenomes</taxon>
        <taxon>ecological metagenomes</taxon>
    </lineage>
</organism>
<dbReference type="PANTHER" id="PTHR30026">
    <property type="entry name" value="OUTER MEMBRANE PROTEIN TOLC"/>
    <property type="match status" value="1"/>
</dbReference>
<evidence type="ECO:0000256" key="6">
    <source>
        <dbReference type="ARBA" id="ARBA00023237"/>
    </source>
</evidence>
<dbReference type="SUPFAM" id="SSF56954">
    <property type="entry name" value="Outer membrane efflux proteins (OEP)"/>
    <property type="match status" value="1"/>
</dbReference>
<sequence>MNNKFLAIFIIYILSETTLSATTLKEVVGQTLDSNPIIKERLENYRATREEIAISEAGYYPTLDLQSSVGRKATGKVSGSPDIAEETYNIFQNSLILRQNIFNGFSTHEQVTYQKMRTLSASYSFLEKANDITLQTIKAYINLLKERELLTNSKDYLDNIEELYNKVRKAYKAGLTKMSEVSKIQSSLSLARSNYLVQENKISIVAYNYRRVTGQVADLRNMESVSFNHKLPPNQEEASMFALEYNPSVLVGNYNIKGAEALYRESKSKFFPKIDLEVSENYNEDYNKDYNKFNAVDDRFQAMIVVSYNLFNGGADEASRRNKLSKLSQEVSVTQDLRRQVMESLDLSWSAYELANEQITFLEHYNKESSNTLKLYNKEYDMGERSLLDLLATQNDLKRSKDEIINATYNLLLAKYRILDAMGLTMASIVGDIHKYYNRVGLHSSGIDLHEDTLPLTNDKDHDGIPNSKDLCNNTKRGQKVLPFGCTKSVNALDMIRLK</sequence>
<keyword evidence="3" id="KW-1134">Transmembrane beta strand</keyword>
<dbReference type="InterPro" id="IPR051906">
    <property type="entry name" value="TolC-like"/>
</dbReference>
<protein>
    <submittedName>
        <fullName evidence="7">Type I secretion system, outer membrane component LapE # AggA</fullName>
    </submittedName>
</protein>
<dbReference type="InterPro" id="IPR010130">
    <property type="entry name" value="T1SS_OMP_TolC"/>
</dbReference>
<evidence type="ECO:0000313" key="7">
    <source>
        <dbReference type="EMBL" id="SFV65047.1"/>
    </source>
</evidence>
<keyword evidence="2" id="KW-0813">Transport</keyword>
<dbReference type="NCBIfam" id="TIGR01844">
    <property type="entry name" value="type_I_sec_TolC"/>
    <property type="match status" value="1"/>
</dbReference>
<evidence type="ECO:0000256" key="2">
    <source>
        <dbReference type="ARBA" id="ARBA00022448"/>
    </source>
</evidence>
<keyword evidence="6" id="KW-0998">Cell outer membrane</keyword>
<dbReference type="GO" id="GO:0015562">
    <property type="term" value="F:efflux transmembrane transporter activity"/>
    <property type="evidence" value="ECO:0007669"/>
    <property type="project" value="InterPro"/>
</dbReference>
<dbReference type="Gene3D" id="1.20.1600.10">
    <property type="entry name" value="Outer membrane efflux proteins (OEP)"/>
    <property type="match status" value="1"/>
</dbReference>
<dbReference type="InterPro" id="IPR003423">
    <property type="entry name" value="OMP_efflux"/>
</dbReference>
<gene>
    <name evidence="7" type="ORF">MNB_SV-9-1732</name>
</gene>
<dbReference type="AlphaFoldDB" id="A0A1W1CH59"/>
<accession>A0A1W1CH59</accession>
<dbReference type="GO" id="GO:1990281">
    <property type="term" value="C:efflux pump complex"/>
    <property type="evidence" value="ECO:0007669"/>
    <property type="project" value="TreeGrafter"/>
</dbReference>
<name>A0A1W1CH59_9ZZZZ</name>
<dbReference type="GO" id="GO:0015288">
    <property type="term" value="F:porin activity"/>
    <property type="evidence" value="ECO:0007669"/>
    <property type="project" value="TreeGrafter"/>
</dbReference>
<dbReference type="Pfam" id="PF02321">
    <property type="entry name" value="OEP"/>
    <property type="match status" value="2"/>
</dbReference>
<comment type="subcellular location">
    <subcellularLocation>
        <location evidence="1">Cell outer membrane</location>
    </subcellularLocation>
</comment>
<evidence type="ECO:0000256" key="3">
    <source>
        <dbReference type="ARBA" id="ARBA00022452"/>
    </source>
</evidence>
<evidence type="ECO:0000256" key="1">
    <source>
        <dbReference type="ARBA" id="ARBA00004442"/>
    </source>
</evidence>
<evidence type="ECO:0000256" key="4">
    <source>
        <dbReference type="ARBA" id="ARBA00022692"/>
    </source>
</evidence>
<evidence type="ECO:0000256" key="5">
    <source>
        <dbReference type="ARBA" id="ARBA00023136"/>
    </source>
</evidence>
<dbReference type="EMBL" id="FPHG01000068">
    <property type="protein sequence ID" value="SFV65047.1"/>
    <property type="molecule type" value="Genomic_DNA"/>
</dbReference>
<proteinExistence type="predicted"/>
<keyword evidence="5" id="KW-0472">Membrane</keyword>
<keyword evidence="4" id="KW-0812">Transmembrane</keyword>
<dbReference type="PANTHER" id="PTHR30026:SF22">
    <property type="entry name" value="OUTER MEMBRANE EFFLUX PROTEIN"/>
    <property type="match status" value="1"/>
</dbReference>